<dbReference type="InterPro" id="IPR016201">
    <property type="entry name" value="PSI"/>
</dbReference>
<evidence type="ECO:0000256" key="8">
    <source>
        <dbReference type="SAM" id="SignalP"/>
    </source>
</evidence>
<evidence type="ECO:0000313" key="11">
    <source>
        <dbReference type="Proteomes" id="UP000242638"/>
    </source>
</evidence>
<dbReference type="PANTHER" id="PTHR11036">
    <property type="entry name" value="SEMAPHORIN"/>
    <property type="match status" value="1"/>
</dbReference>
<evidence type="ECO:0000256" key="5">
    <source>
        <dbReference type="PROSITE-ProRule" id="PRU00352"/>
    </source>
</evidence>
<evidence type="ECO:0000256" key="4">
    <source>
        <dbReference type="ARBA" id="ARBA00023180"/>
    </source>
</evidence>
<sequence>VGMCICILLFAVRAFFVSFFTRSRGDCETMQTFSPCPGHLNLFKEDGIFNYSTMLIRDDLGVVLLGAREAVYALDMNNISDQKAVYWRVTEEKQRECTYKGKHAEVECRNYIQTLHSVNDTTLYVCGTNAFSPVCDYMLTLKGKQEEGRGKCPFDPFQRYSSLMVGTELYSATSINFLGSEPVILRNSNLPLRTEFKHSWLSEPNFVYMDFLEESVDSPDGDDDKVYMFFSENAMEYDFYRKVTVSRVARVCKGDMGGMRTLQRKWTTFLKARLDCSFPEPSLPPIVQDVFLLRHKDWRKSVFYAVFTPQGLSQISAVCAFTVASIREIFNEGKFKTSVAVETSHVKWVMYTGEVPEPRPGACINNMDRKKGINGSLDLPDKTLQFIRDRPLMDEAVRPLTGGPLLLKRGPLLTRIVVDSVLALDGDTYNVMFIGTENGYIQKAVNFDGEMFIIEQIQVYKNPEAVNVLRLSSSKGQLYAGSESGVVQMPVSNCSRYQSCEDCILSRDPYCAWDSSAERCSSVSSLSASPEAAPVSPAPGIAATKHFIQTPKMAATGSQPDLESEDPLTPENQSDSGRMSRLEVAVALLSLLCLSLVAVILWFWKRGHWKCSGLAQRSMGGEGKQQPSSDYTHIQNRNSEIKLLGAEAGPCTANNNHTTVDFKKNGEYHFPPLASISSLNGLGYIRDESEI</sequence>
<dbReference type="GO" id="GO:0030215">
    <property type="term" value="F:semaphorin receptor binding"/>
    <property type="evidence" value="ECO:0007669"/>
    <property type="project" value="InterPro"/>
</dbReference>
<name>A0A3P9NHP0_POERE</name>
<keyword evidence="2 7" id="KW-0472">Membrane</keyword>
<evidence type="ECO:0000256" key="1">
    <source>
        <dbReference type="ARBA" id="ARBA00004370"/>
    </source>
</evidence>
<dbReference type="Proteomes" id="UP000242638">
    <property type="component" value="Unassembled WGS sequence"/>
</dbReference>
<reference evidence="11" key="1">
    <citation type="submission" date="2013-11" db="EMBL/GenBank/DDBJ databases">
        <title>The genomic landscape of the Guanapo guppy.</title>
        <authorList>
            <person name="Kuenstner A."/>
            <person name="Dreyer C."/>
        </authorList>
    </citation>
    <scope>NUCLEOTIDE SEQUENCE</scope>
    <source>
        <strain evidence="11">Guanapo</strain>
    </source>
</reference>
<dbReference type="SUPFAM" id="SSF103575">
    <property type="entry name" value="Plexin repeat"/>
    <property type="match status" value="1"/>
</dbReference>
<dbReference type="SMART" id="SM00630">
    <property type="entry name" value="Sema"/>
    <property type="match status" value="1"/>
</dbReference>
<dbReference type="GO" id="GO:0043931">
    <property type="term" value="P:ossification involved in bone maturation"/>
    <property type="evidence" value="ECO:0007669"/>
    <property type="project" value="TreeGrafter"/>
</dbReference>
<dbReference type="FunFam" id="2.130.10.10:FF:001703">
    <property type="entry name" value="Semaphorin 4e"/>
    <property type="match status" value="1"/>
</dbReference>
<dbReference type="PROSITE" id="PS51004">
    <property type="entry name" value="SEMA"/>
    <property type="match status" value="1"/>
</dbReference>
<feature type="domain" description="Sema" evidence="9">
    <location>
        <begin position="28"/>
        <end position="491"/>
    </location>
</feature>
<evidence type="ECO:0000259" key="9">
    <source>
        <dbReference type="PROSITE" id="PS51004"/>
    </source>
</evidence>
<dbReference type="Ensembl" id="ENSPRET00000009214.1">
    <property type="protein sequence ID" value="ENSPREP00000009105.1"/>
    <property type="gene ID" value="ENSPREG00000006188.1"/>
</dbReference>
<reference evidence="10" key="3">
    <citation type="submission" date="2025-09" db="UniProtKB">
        <authorList>
            <consortium name="Ensembl"/>
        </authorList>
    </citation>
    <scope>IDENTIFICATION</scope>
    <source>
        <strain evidence="10">Guanapo</strain>
    </source>
</reference>
<dbReference type="InterPro" id="IPR001627">
    <property type="entry name" value="Semap_dom"/>
</dbReference>
<feature type="transmembrane region" description="Helical" evidence="7">
    <location>
        <begin position="584"/>
        <end position="604"/>
    </location>
</feature>
<dbReference type="GeneTree" id="ENSGT00940000165728"/>
<keyword evidence="4" id="KW-0325">Glycoprotein</keyword>
<dbReference type="InterPro" id="IPR002165">
    <property type="entry name" value="Plexin_repeat"/>
</dbReference>
<evidence type="ECO:0000256" key="7">
    <source>
        <dbReference type="SAM" id="Phobius"/>
    </source>
</evidence>
<organism evidence="10 11">
    <name type="scientific">Poecilia reticulata</name>
    <name type="common">Guppy</name>
    <name type="synonym">Acanthophacelus reticulatus</name>
    <dbReference type="NCBI Taxonomy" id="8081"/>
    <lineage>
        <taxon>Eukaryota</taxon>
        <taxon>Metazoa</taxon>
        <taxon>Chordata</taxon>
        <taxon>Craniata</taxon>
        <taxon>Vertebrata</taxon>
        <taxon>Euteleostomi</taxon>
        <taxon>Actinopterygii</taxon>
        <taxon>Neopterygii</taxon>
        <taxon>Teleostei</taxon>
        <taxon>Neoteleostei</taxon>
        <taxon>Acanthomorphata</taxon>
        <taxon>Ovalentaria</taxon>
        <taxon>Atherinomorphae</taxon>
        <taxon>Cyprinodontiformes</taxon>
        <taxon>Poeciliidae</taxon>
        <taxon>Poeciliinae</taxon>
        <taxon>Poecilia</taxon>
    </lineage>
</organism>
<proteinExistence type="predicted"/>
<dbReference type="GO" id="GO:0001755">
    <property type="term" value="P:neural crest cell migration"/>
    <property type="evidence" value="ECO:0007669"/>
    <property type="project" value="TreeGrafter"/>
</dbReference>
<comment type="caution">
    <text evidence="5">Lacks conserved residue(s) required for the propagation of feature annotation.</text>
</comment>
<dbReference type="GO" id="GO:0071526">
    <property type="term" value="P:semaphorin-plexin signaling pathway"/>
    <property type="evidence" value="ECO:0007669"/>
    <property type="project" value="TreeGrafter"/>
</dbReference>
<accession>A0A3P9NHP0</accession>
<dbReference type="Pfam" id="PF01403">
    <property type="entry name" value="Sema"/>
    <property type="match status" value="1"/>
</dbReference>
<evidence type="ECO:0000256" key="3">
    <source>
        <dbReference type="ARBA" id="ARBA00023157"/>
    </source>
</evidence>
<reference evidence="10" key="2">
    <citation type="submission" date="2025-08" db="UniProtKB">
        <authorList>
            <consortium name="Ensembl"/>
        </authorList>
    </citation>
    <scope>IDENTIFICATION</scope>
    <source>
        <strain evidence="10">Guanapo</strain>
    </source>
</reference>
<dbReference type="GO" id="GO:0030335">
    <property type="term" value="P:positive regulation of cell migration"/>
    <property type="evidence" value="ECO:0007669"/>
    <property type="project" value="TreeGrafter"/>
</dbReference>
<dbReference type="InterPro" id="IPR027231">
    <property type="entry name" value="Semaphorin"/>
</dbReference>
<dbReference type="Bgee" id="ENSPREG00000006188">
    <property type="expression patterns" value="Expressed in caudal fin and 1 other cell type or tissue"/>
</dbReference>
<protein>
    <submittedName>
        <fullName evidence="10">Si:ch211-129c21.1</fullName>
    </submittedName>
</protein>
<dbReference type="GO" id="GO:0005615">
    <property type="term" value="C:extracellular space"/>
    <property type="evidence" value="ECO:0007669"/>
    <property type="project" value="TreeGrafter"/>
</dbReference>
<feature type="signal peptide" evidence="8">
    <location>
        <begin position="1"/>
        <end position="25"/>
    </location>
</feature>
<dbReference type="GO" id="GO:0045499">
    <property type="term" value="F:chemorepellent activity"/>
    <property type="evidence" value="ECO:0007669"/>
    <property type="project" value="TreeGrafter"/>
</dbReference>
<dbReference type="Gene3D" id="2.130.10.10">
    <property type="entry name" value="YVTN repeat-like/Quinoprotein amine dehydrogenase"/>
    <property type="match status" value="1"/>
</dbReference>
<dbReference type="InterPro" id="IPR015943">
    <property type="entry name" value="WD40/YVTN_repeat-like_dom_sf"/>
</dbReference>
<dbReference type="Pfam" id="PF01437">
    <property type="entry name" value="PSI"/>
    <property type="match status" value="1"/>
</dbReference>
<evidence type="ECO:0000256" key="6">
    <source>
        <dbReference type="SAM" id="MobiDB-lite"/>
    </source>
</evidence>
<keyword evidence="7" id="KW-1133">Transmembrane helix</keyword>
<dbReference type="PANTHER" id="PTHR11036:SF135">
    <property type="entry name" value="SEMAPHORIN 4D ISOFORM X1-RELATED"/>
    <property type="match status" value="1"/>
</dbReference>
<keyword evidence="8" id="KW-0732">Signal</keyword>
<dbReference type="SUPFAM" id="SSF101912">
    <property type="entry name" value="Sema domain"/>
    <property type="match status" value="1"/>
</dbReference>
<dbReference type="AlphaFoldDB" id="A0A3P9NHP0"/>
<dbReference type="GO" id="GO:0007411">
    <property type="term" value="P:axon guidance"/>
    <property type="evidence" value="ECO:0007669"/>
    <property type="project" value="TreeGrafter"/>
</dbReference>
<keyword evidence="11" id="KW-1185">Reference proteome</keyword>
<keyword evidence="3" id="KW-1015">Disulfide bond</keyword>
<feature type="region of interest" description="Disordered" evidence="6">
    <location>
        <begin position="554"/>
        <end position="577"/>
    </location>
</feature>
<feature type="chain" id="PRO_5018184076" evidence="8">
    <location>
        <begin position="26"/>
        <end position="691"/>
    </location>
</feature>
<dbReference type="Gene3D" id="3.30.1680.10">
    <property type="entry name" value="ligand-binding face of the semaphorins, domain 2"/>
    <property type="match status" value="1"/>
</dbReference>
<evidence type="ECO:0000313" key="10">
    <source>
        <dbReference type="Ensembl" id="ENSPREP00000009105.1"/>
    </source>
</evidence>
<dbReference type="GO" id="GO:0000122">
    <property type="term" value="P:negative regulation of transcription by RNA polymerase II"/>
    <property type="evidence" value="ECO:0007669"/>
    <property type="project" value="TreeGrafter"/>
</dbReference>
<dbReference type="InterPro" id="IPR036352">
    <property type="entry name" value="Semap_dom_sf"/>
</dbReference>
<evidence type="ECO:0000256" key="2">
    <source>
        <dbReference type="ARBA" id="ARBA00023136"/>
    </source>
</evidence>
<comment type="subcellular location">
    <subcellularLocation>
        <location evidence="1">Membrane</location>
    </subcellularLocation>
</comment>
<keyword evidence="7" id="KW-0812">Transmembrane</keyword>
<dbReference type="GO" id="GO:0005886">
    <property type="term" value="C:plasma membrane"/>
    <property type="evidence" value="ECO:0007669"/>
    <property type="project" value="TreeGrafter"/>
</dbReference>
<dbReference type="SMART" id="SM00423">
    <property type="entry name" value="PSI"/>
    <property type="match status" value="1"/>
</dbReference>